<dbReference type="InterPro" id="IPR036874">
    <property type="entry name" value="Carbonic_anhydrase_sf"/>
</dbReference>
<comment type="catalytic activity">
    <reaction evidence="7">
        <text>hydrogencarbonate + H(+) = CO2 + H2O</text>
        <dbReference type="Rhea" id="RHEA:10748"/>
        <dbReference type="ChEBI" id="CHEBI:15377"/>
        <dbReference type="ChEBI" id="CHEBI:15378"/>
        <dbReference type="ChEBI" id="CHEBI:16526"/>
        <dbReference type="ChEBI" id="CHEBI:17544"/>
        <dbReference type="EC" id="4.2.1.1"/>
    </reaction>
</comment>
<keyword evidence="5" id="KW-0862">Zinc</keyword>
<evidence type="ECO:0000256" key="4">
    <source>
        <dbReference type="ARBA" id="ARBA00022723"/>
    </source>
</evidence>
<name>A0ABY8AQI3_9GAMM</name>
<comment type="cofactor">
    <cofactor evidence="1">
        <name>Zn(2+)</name>
        <dbReference type="ChEBI" id="CHEBI:29105"/>
    </cofactor>
</comment>
<evidence type="ECO:0000256" key="5">
    <source>
        <dbReference type="ARBA" id="ARBA00022833"/>
    </source>
</evidence>
<evidence type="ECO:0000256" key="1">
    <source>
        <dbReference type="ARBA" id="ARBA00001947"/>
    </source>
</evidence>
<dbReference type="InterPro" id="IPR015892">
    <property type="entry name" value="Carbonic_anhydrase_CS"/>
</dbReference>
<dbReference type="PANTHER" id="PTHR11002">
    <property type="entry name" value="CARBONIC ANHYDRASE"/>
    <property type="match status" value="1"/>
</dbReference>
<protein>
    <recommendedName>
        <fullName evidence="3">carbonic anhydrase</fullName>
        <ecNumber evidence="3">4.2.1.1</ecNumber>
    </recommendedName>
</protein>
<dbReference type="SMART" id="SM00947">
    <property type="entry name" value="Pro_CA"/>
    <property type="match status" value="1"/>
</dbReference>
<evidence type="ECO:0000256" key="2">
    <source>
        <dbReference type="ARBA" id="ARBA00006217"/>
    </source>
</evidence>
<dbReference type="PROSITE" id="PS00704">
    <property type="entry name" value="PROK_CO2_ANHYDRASE_1"/>
    <property type="match status" value="1"/>
</dbReference>
<sequence length="340" mass="38304">MLIKLILGARKFHQEKFKEMQPIFEMLSGGQHPDIFFISCSDSRVVPSLLTNSNPGEMFVHRNVGNIIPPFTSATSSEAVAIEFALNGLGVKNIILCGHSCCGAMEKLLEPTEKSPTMATWLNYSSSVLETLATKETEPTLENVIKQNILVQLDHLKTYPLVAERLASGKLTLHGWFYNIKSGEIFIYQERLKEFVNLEQALNISVEERKISVIKKVTMDYLSPLTQPKTADDYLTTAQLFSSLKFNLKPIWPAIKPLVAKMLWEEIGGLYSEPEDKAFTDFVETGVDIKLEDLTDFQKELQQSAGYHLFCSQLIRKSGLMKSPSLLDCPQQQTSNLTYQ</sequence>
<comment type="similarity">
    <text evidence="2">Belongs to the beta-class carbonic anhydrase family.</text>
</comment>
<dbReference type="PROSITE" id="PS00705">
    <property type="entry name" value="PROK_CO2_ANHYDRASE_2"/>
    <property type="match status" value="1"/>
</dbReference>
<evidence type="ECO:0000313" key="9">
    <source>
        <dbReference type="Proteomes" id="UP001222087"/>
    </source>
</evidence>
<evidence type="ECO:0000256" key="7">
    <source>
        <dbReference type="ARBA" id="ARBA00048348"/>
    </source>
</evidence>
<dbReference type="CDD" id="cd00884">
    <property type="entry name" value="beta_CA_cladeB"/>
    <property type="match status" value="1"/>
</dbReference>
<keyword evidence="9" id="KW-1185">Reference proteome</keyword>
<organism evidence="8 9">
    <name type="scientific">Legionella cardiaca</name>
    <dbReference type="NCBI Taxonomy" id="1071983"/>
    <lineage>
        <taxon>Bacteria</taxon>
        <taxon>Pseudomonadati</taxon>
        <taxon>Pseudomonadota</taxon>
        <taxon>Gammaproteobacteria</taxon>
        <taxon>Legionellales</taxon>
        <taxon>Legionellaceae</taxon>
        <taxon>Legionella</taxon>
    </lineage>
</organism>
<gene>
    <name evidence="8" type="ORF">PXX05_12395</name>
</gene>
<keyword evidence="4" id="KW-0479">Metal-binding</keyword>
<dbReference type="RefSeq" id="WP_275088505.1">
    <property type="nucleotide sequence ID" value="NZ_CP119078.1"/>
</dbReference>
<dbReference type="InterPro" id="IPR045066">
    <property type="entry name" value="Beta_CA_cladeB"/>
</dbReference>
<reference evidence="8 9" key="1">
    <citation type="submission" date="2023-02" db="EMBL/GenBank/DDBJ databases">
        <title>Genome Sequence of L. cardiaca H63T.</title>
        <authorList>
            <person name="Lopez A.E."/>
            <person name="Cianciotto N.P."/>
        </authorList>
    </citation>
    <scope>NUCLEOTIDE SEQUENCE [LARGE SCALE GENOMIC DNA]</scope>
    <source>
        <strain evidence="8 9">H63</strain>
    </source>
</reference>
<dbReference type="EC" id="4.2.1.1" evidence="3"/>
<dbReference type="Gene3D" id="3.40.1050.10">
    <property type="entry name" value="Carbonic anhydrase"/>
    <property type="match status" value="1"/>
</dbReference>
<evidence type="ECO:0000256" key="6">
    <source>
        <dbReference type="ARBA" id="ARBA00023239"/>
    </source>
</evidence>
<evidence type="ECO:0000313" key="8">
    <source>
        <dbReference type="EMBL" id="WED42689.1"/>
    </source>
</evidence>
<keyword evidence="6" id="KW-0456">Lyase</keyword>
<dbReference type="EMBL" id="CP119078">
    <property type="protein sequence ID" value="WED42689.1"/>
    <property type="molecule type" value="Genomic_DNA"/>
</dbReference>
<dbReference type="SUPFAM" id="SSF53056">
    <property type="entry name" value="beta-carbonic anhydrase, cab"/>
    <property type="match status" value="1"/>
</dbReference>
<evidence type="ECO:0000256" key="3">
    <source>
        <dbReference type="ARBA" id="ARBA00012925"/>
    </source>
</evidence>
<dbReference type="InterPro" id="IPR001765">
    <property type="entry name" value="Carbonic_anhydrase"/>
</dbReference>
<dbReference type="Proteomes" id="UP001222087">
    <property type="component" value="Chromosome"/>
</dbReference>
<accession>A0ABY8AQI3</accession>
<proteinExistence type="inferred from homology"/>
<dbReference type="Pfam" id="PF00484">
    <property type="entry name" value="Pro_CA"/>
    <property type="match status" value="1"/>
</dbReference>
<dbReference type="PANTHER" id="PTHR11002:SF76">
    <property type="entry name" value="CARBONIC ANHYDRASE"/>
    <property type="match status" value="1"/>
</dbReference>